<dbReference type="EMBL" id="CP163439">
    <property type="protein sequence ID" value="XDQ39804.1"/>
    <property type="molecule type" value="Genomic_DNA"/>
</dbReference>
<evidence type="ECO:0000313" key="1">
    <source>
        <dbReference type="EMBL" id="XDQ39804.1"/>
    </source>
</evidence>
<protein>
    <recommendedName>
        <fullName evidence="2">Metallo-beta-lactamase superfamily protein</fullName>
    </recommendedName>
</protein>
<organism evidence="1">
    <name type="scientific">Streptomyces sp. R28</name>
    <dbReference type="NCBI Taxonomy" id="3238628"/>
    <lineage>
        <taxon>Bacteria</taxon>
        <taxon>Bacillati</taxon>
        <taxon>Actinomycetota</taxon>
        <taxon>Actinomycetes</taxon>
        <taxon>Kitasatosporales</taxon>
        <taxon>Streptomycetaceae</taxon>
        <taxon>Streptomyces</taxon>
    </lineage>
</organism>
<accession>A0AB39QAX9</accession>
<reference evidence="1" key="1">
    <citation type="submission" date="2024-07" db="EMBL/GenBank/DDBJ databases">
        <authorList>
            <person name="Yu S.T."/>
        </authorList>
    </citation>
    <scope>NUCLEOTIDE SEQUENCE</scope>
    <source>
        <strain evidence="1">R28</strain>
    </source>
</reference>
<dbReference type="AlphaFoldDB" id="A0AB39QAX9"/>
<evidence type="ECO:0008006" key="2">
    <source>
        <dbReference type="Google" id="ProtNLM"/>
    </source>
</evidence>
<dbReference type="SUPFAM" id="SSF56281">
    <property type="entry name" value="Metallo-hydrolase/oxidoreductase"/>
    <property type="match status" value="1"/>
</dbReference>
<dbReference type="InterPro" id="IPR036866">
    <property type="entry name" value="RibonucZ/Hydroxyglut_hydro"/>
</dbReference>
<name>A0AB39QAX9_9ACTN</name>
<dbReference type="RefSeq" id="WP_369174516.1">
    <property type="nucleotide sequence ID" value="NZ_CP163439.1"/>
</dbReference>
<gene>
    <name evidence="1" type="ORF">AB5J49_44245</name>
</gene>
<sequence length="148" mass="16051">MVRPVGHGISQDPGSFAGPLSDISILLNLFAQGTNNHLLAGRPPLQELQFTKDPGGRLEGVNDVFGDGSFFAILTPGHTTGHVSYLARTAEGAVLMTGDVSHTRWGWDNDVERGTYLQGREPSIKSLLARKALSERHPNMIVRLGHQE</sequence>
<dbReference type="Gene3D" id="3.60.15.10">
    <property type="entry name" value="Ribonuclease Z/Hydroxyacylglutathione hydrolase-like"/>
    <property type="match status" value="1"/>
</dbReference>
<proteinExistence type="predicted"/>